<reference evidence="11" key="3">
    <citation type="submission" date="2025-09" db="UniProtKB">
        <authorList>
            <consortium name="Ensembl"/>
        </authorList>
    </citation>
    <scope>IDENTIFICATION</scope>
</reference>
<proteinExistence type="predicted"/>
<dbReference type="GO" id="GO:0005886">
    <property type="term" value="C:plasma membrane"/>
    <property type="evidence" value="ECO:0007669"/>
    <property type="project" value="UniProtKB-SubCell"/>
</dbReference>
<dbReference type="Proteomes" id="UP000472267">
    <property type="component" value="Chromosome 10"/>
</dbReference>
<keyword evidence="4" id="KW-0325">Glycoprotein</keyword>
<accession>A0A672GFG9</accession>
<feature type="domain" description="Ig-like" evidence="10">
    <location>
        <begin position="43"/>
        <end position="129"/>
    </location>
</feature>
<keyword evidence="9" id="KW-0732">Signal</keyword>
<sequence length="176" mass="19080">KRRNSSLDMSLRLSHTVLLLLLLLRTAEGGHNRSEVVTGAWNASVQESSSHVVVKEGSSALIQCNVTGVHGDVKWFNSRGALLDEEAGEKWQIPEKGILNITAVSFEDRGRYTCVASSGAGVTTNYTVTLRVAYTDSGLGLYFVIVCLAAFAVTMVLNVARLCMVSSHLKETDESF</sequence>
<dbReference type="InParanoid" id="A0A672GFG9"/>
<evidence type="ECO:0000256" key="3">
    <source>
        <dbReference type="ARBA" id="ARBA00023136"/>
    </source>
</evidence>
<keyword evidence="3 8" id="KW-0472">Membrane</keyword>
<protein>
    <recommendedName>
        <fullName evidence="7">Microfibril-associated glycoprotein 3</fullName>
    </recommendedName>
</protein>
<dbReference type="InterPro" id="IPR007110">
    <property type="entry name" value="Ig-like_dom"/>
</dbReference>
<evidence type="ECO:0000256" key="9">
    <source>
        <dbReference type="SAM" id="SignalP"/>
    </source>
</evidence>
<organism evidence="11 12">
    <name type="scientific">Salarias fasciatus</name>
    <name type="common">Jewelled blenny</name>
    <name type="synonym">Blennius fasciatus</name>
    <dbReference type="NCBI Taxonomy" id="181472"/>
    <lineage>
        <taxon>Eukaryota</taxon>
        <taxon>Metazoa</taxon>
        <taxon>Chordata</taxon>
        <taxon>Craniata</taxon>
        <taxon>Vertebrata</taxon>
        <taxon>Euteleostomi</taxon>
        <taxon>Actinopterygii</taxon>
        <taxon>Neopterygii</taxon>
        <taxon>Teleostei</taxon>
        <taxon>Neoteleostei</taxon>
        <taxon>Acanthomorphata</taxon>
        <taxon>Ovalentaria</taxon>
        <taxon>Blenniimorphae</taxon>
        <taxon>Blenniiformes</taxon>
        <taxon>Blennioidei</taxon>
        <taxon>Blenniidae</taxon>
        <taxon>Salariinae</taxon>
        <taxon>Salarias</taxon>
    </lineage>
</organism>
<dbReference type="AlphaFoldDB" id="A0A672GFG9"/>
<evidence type="ECO:0000313" key="11">
    <source>
        <dbReference type="Ensembl" id="ENSSFAP00005017573.1"/>
    </source>
</evidence>
<comment type="subcellular location">
    <subcellularLocation>
        <location evidence="1">Cell membrane</location>
        <topology evidence="1">Single-pass type I membrane protein</topology>
    </subcellularLocation>
</comment>
<dbReference type="SUPFAM" id="SSF48726">
    <property type="entry name" value="Immunoglobulin"/>
    <property type="match status" value="1"/>
</dbReference>
<keyword evidence="2" id="KW-1003">Cell membrane</keyword>
<dbReference type="OMA" id="TECALND"/>
<dbReference type="InterPro" id="IPR003599">
    <property type="entry name" value="Ig_sub"/>
</dbReference>
<dbReference type="SMART" id="SM00409">
    <property type="entry name" value="IG"/>
    <property type="match status" value="1"/>
</dbReference>
<dbReference type="InterPro" id="IPR003598">
    <property type="entry name" value="Ig_sub2"/>
</dbReference>
<evidence type="ECO:0000256" key="2">
    <source>
        <dbReference type="ARBA" id="ARBA00022475"/>
    </source>
</evidence>
<evidence type="ECO:0000256" key="7">
    <source>
        <dbReference type="ARBA" id="ARBA00049731"/>
    </source>
</evidence>
<evidence type="ECO:0000256" key="5">
    <source>
        <dbReference type="ARBA" id="ARBA00023319"/>
    </source>
</evidence>
<dbReference type="PANTHER" id="PTHR14340:SF4">
    <property type="entry name" value="MICROFIBRIL-ASSOCIATED GLYCOPROTEIN 3"/>
    <property type="match status" value="1"/>
</dbReference>
<dbReference type="Gene3D" id="2.60.40.10">
    <property type="entry name" value="Immunoglobulins"/>
    <property type="match status" value="1"/>
</dbReference>
<evidence type="ECO:0000313" key="12">
    <source>
        <dbReference type="Proteomes" id="UP000472267"/>
    </source>
</evidence>
<evidence type="ECO:0000256" key="1">
    <source>
        <dbReference type="ARBA" id="ARBA00004251"/>
    </source>
</evidence>
<dbReference type="InterPro" id="IPR036179">
    <property type="entry name" value="Ig-like_dom_sf"/>
</dbReference>
<evidence type="ECO:0000256" key="8">
    <source>
        <dbReference type="SAM" id="Phobius"/>
    </source>
</evidence>
<dbReference type="Ensembl" id="ENSSFAT00005018251.1">
    <property type="protein sequence ID" value="ENSSFAP00005017573.1"/>
    <property type="gene ID" value="ENSSFAG00005009298.1"/>
</dbReference>
<dbReference type="SMART" id="SM00408">
    <property type="entry name" value="IGc2"/>
    <property type="match status" value="1"/>
</dbReference>
<keyword evidence="8" id="KW-1133">Transmembrane helix</keyword>
<evidence type="ECO:0000256" key="4">
    <source>
        <dbReference type="ARBA" id="ARBA00023180"/>
    </source>
</evidence>
<dbReference type="Pfam" id="PF07679">
    <property type="entry name" value="I-set"/>
    <property type="match status" value="1"/>
</dbReference>
<dbReference type="InterPro" id="IPR013783">
    <property type="entry name" value="Ig-like_fold"/>
</dbReference>
<keyword evidence="5" id="KW-0393">Immunoglobulin domain</keyword>
<reference evidence="11" key="1">
    <citation type="submission" date="2019-06" db="EMBL/GenBank/DDBJ databases">
        <authorList>
            <consortium name="Wellcome Sanger Institute Data Sharing"/>
        </authorList>
    </citation>
    <scope>NUCLEOTIDE SEQUENCE [LARGE SCALE GENOMIC DNA]</scope>
</reference>
<reference evidence="11" key="2">
    <citation type="submission" date="2025-08" db="UniProtKB">
        <authorList>
            <consortium name="Ensembl"/>
        </authorList>
    </citation>
    <scope>IDENTIFICATION</scope>
</reference>
<evidence type="ECO:0000256" key="6">
    <source>
        <dbReference type="ARBA" id="ARBA00049640"/>
    </source>
</evidence>
<feature type="transmembrane region" description="Helical" evidence="8">
    <location>
        <begin position="139"/>
        <end position="160"/>
    </location>
</feature>
<evidence type="ECO:0000259" key="10">
    <source>
        <dbReference type="PROSITE" id="PS50835"/>
    </source>
</evidence>
<keyword evidence="12" id="KW-1185">Reference proteome</keyword>
<keyword evidence="8" id="KW-0812">Transmembrane</keyword>
<feature type="signal peptide" evidence="9">
    <location>
        <begin position="1"/>
        <end position="29"/>
    </location>
</feature>
<name>A0A672GFG9_SALFA</name>
<dbReference type="InterPro" id="IPR013098">
    <property type="entry name" value="Ig_I-set"/>
</dbReference>
<dbReference type="PANTHER" id="PTHR14340">
    <property type="entry name" value="MICROFIBRIL-ASSOCIATED GLYCOPROTEIN 3"/>
    <property type="match status" value="1"/>
</dbReference>
<feature type="chain" id="PRO_5025674261" description="Microfibril-associated glycoprotein 3" evidence="9">
    <location>
        <begin position="30"/>
        <end position="176"/>
    </location>
</feature>
<dbReference type="PROSITE" id="PS50835">
    <property type="entry name" value="IG_LIKE"/>
    <property type="match status" value="1"/>
</dbReference>
<comment type="function">
    <text evidence="6">Component of the elastin-associated microfibrils.</text>
</comment>